<keyword evidence="1" id="KW-0808">Transferase</keyword>
<accession>A0ACC6TP35</accession>
<dbReference type="EMBL" id="JZWS03000005">
    <property type="protein sequence ID" value="MEW9491548.1"/>
    <property type="molecule type" value="Genomic_DNA"/>
</dbReference>
<reference evidence="1" key="1">
    <citation type="submission" date="2024-07" db="EMBL/GenBank/DDBJ databases">
        <title>Metagenome and Metagenome-Assembled Genomes of Archaea from a hot spring from the geothermal field of Los Azufres, Mexico.</title>
        <authorList>
            <person name="Marin-Paredes R."/>
            <person name="Martinez-Romero E."/>
            <person name="Servin-Garciduenas L.E."/>
        </authorList>
    </citation>
    <scope>NUCLEOTIDE SEQUENCE</scope>
    <source>
        <strain evidence="1">AZ1-454</strain>
    </source>
</reference>
<dbReference type="Proteomes" id="UP000053480">
    <property type="component" value="Unassembled WGS sequence"/>
</dbReference>
<proteinExistence type="predicted"/>
<gene>
    <name evidence="1" type="primary">trpD</name>
    <name evidence="1" type="ORF">TQ35_0005015</name>
</gene>
<sequence length="348" mass="37897">MSFRDLLLKVTERKDLTEDEARKLADLMFEGNINEIVTSAFLASLKTKGETVDEIVGFASSMRAHALKVGPLNALDTAGTGGDGLGTVNVSTISAIVVSQVYPVAKHGNRAASSKSGSADVLEAFGYNIAVPPELAEDLLKKHNFVFLFAQLYHPAMKNVANVRRTLGIRTIFNVLGPLTNPAGVKRQMTGVFSPLFMERIALAGVKLGYDRMLLVHGEPGLDEVSPCGKTYVYEVEGNKVESYVVDFSEFLKEKIPIERLTVKDSKDSAIRSLRALYGKDKEVREFTRINTAFALYASGVAKDLHDGFELSAQLMDTASRKLYEIVEGHGDVSKLKTLMAEAGISEG</sequence>
<name>A0ACC6TP35_9CREN</name>
<keyword evidence="1" id="KW-0328">Glycosyltransferase</keyword>
<dbReference type="EC" id="2.4.2.18" evidence="1"/>
<organism evidence="1 2">
    <name type="scientific">Candidatus Aramenus sulfurataquae</name>
    <dbReference type="NCBI Taxonomy" id="1326980"/>
    <lineage>
        <taxon>Archaea</taxon>
        <taxon>Thermoproteota</taxon>
        <taxon>Thermoprotei</taxon>
        <taxon>Sulfolobales</taxon>
        <taxon>Sulfolobaceae</taxon>
        <taxon>Candidatus Aramenus</taxon>
    </lineage>
</organism>
<evidence type="ECO:0000313" key="1">
    <source>
        <dbReference type="EMBL" id="MEW9491548.1"/>
    </source>
</evidence>
<evidence type="ECO:0000313" key="2">
    <source>
        <dbReference type="Proteomes" id="UP000053480"/>
    </source>
</evidence>
<protein>
    <submittedName>
        <fullName evidence="1">Anthranilate phosphoribosyltransferase</fullName>
        <ecNumber evidence="1">2.4.2.18</ecNumber>
    </submittedName>
</protein>
<comment type="caution">
    <text evidence="1">The sequence shown here is derived from an EMBL/GenBank/DDBJ whole genome shotgun (WGS) entry which is preliminary data.</text>
</comment>